<dbReference type="AlphaFoldDB" id="A0A7M5TPX5"/>
<dbReference type="EnsemblMetazoa" id="CLYHEMT000070.1">
    <property type="protein sequence ID" value="CLYHEMP000070.1"/>
    <property type="gene ID" value="CLYHEMG000070"/>
</dbReference>
<dbReference type="GO" id="GO:0003824">
    <property type="term" value="F:catalytic activity"/>
    <property type="evidence" value="ECO:0007669"/>
    <property type="project" value="InterPro"/>
</dbReference>
<evidence type="ECO:0000256" key="1">
    <source>
        <dbReference type="SAM" id="Coils"/>
    </source>
</evidence>
<protein>
    <recommendedName>
        <fullName evidence="2">Reverse transcriptase domain-containing protein</fullName>
    </recommendedName>
</protein>
<evidence type="ECO:0000313" key="3">
    <source>
        <dbReference type="EnsemblMetazoa" id="CLYHEMP000070.1"/>
    </source>
</evidence>
<dbReference type="OrthoDB" id="5986507at2759"/>
<organism evidence="3 4">
    <name type="scientific">Clytia hemisphaerica</name>
    <dbReference type="NCBI Taxonomy" id="252671"/>
    <lineage>
        <taxon>Eukaryota</taxon>
        <taxon>Metazoa</taxon>
        <taxon>Cnidaria</taxon>
        <taxon>Hydrozoa</taxon>
        <taxon>Hydroidolina</taxon>
        <taxon>Leptothecata</taxon>
        <taxon>Obeliida</taxon>
        <taxon>Clytiidae</taxon>
        <taxon>Clytia</taxon>
    </lineage>
</organism>
<dbReference type="SUPFAM" id="SSF56219">
    <property type="entry name" value="DNase I-like"/>
    <property type="match status" value="1"/>
</dbReference>
<keyword evidence="4" id="KW-1185">Reference proteome</keyword>
<dbReference type="PROSITE" id="PS50878">
    <property type="entry name" value="RT_POL"/>
    <property type="match status" value="1"/>
</dbReference>
<dbReference type="Gene3D" id="3.60.10.10">
    <property type="entry name" value="Endonuclease/exonuclease/phosphatase"/>
    <property type="match status" value="1"/>
</dbReference>
<evidence type="ECO:0000259" key="2">
    <source>
        <dbReference type="PROSITE" id="PS50878"/>
    </source>
</evidence>
<proteinExistence type="predicted"/>
<feature type="coiled-coil region" evidence="1">
    <location>
        <begin position="188"/>
        <end position="234"/>
    </location>
</feature>
<reference evidence="3" key="1">
    <citation type="submission" date="2021-01" db="UniProtKB">
        <authorList>
            <consortium name="EnsemblMetazoa"/>
        </authorList>
    </citation>
    <scope>IDENTIFICATION</scope>
</reference>
<evidence type="ECO:0000313" key="4">
    <source>
        <dbReference type="Proteomes" id="UP000594262"/>
    </source>
</evidence>
<accession>A0A7M5TPX5</accession>
<dbReference type="InterPro" id="IPR005135">
    <property type="entry name" value="Endo/exonuclease/phosphatase"/>
</dbReference>
<feature type="domain" description="Reverse transcriptase" evidence="2">
    <location>
        <begin position="375"/>
        <end position="520"/>
    </location>
</feature>
<name>A0A7M5TPX5_9CNID</name>
<dbReference type="Pfam" id="PF00078">
    <property type="entry name" value="RVT_1"/>
    <property type="match status" value="1"/>
</dbReference>
<dbReference type="InterPro" id="IPR043502">
    <property type="entry name" value="DNA/RNA_pol_sf"/>
</dbReference>
<dbReference type="SUPFAM" id="SSF56672">
    <property type="entry name" value="DNA/RNA polymerases"/>
    <property type="match status" value="1"/>
</dbReference>
<dbReference type="Pfam" id="PF14529">
    <property type="entry name" value="Exo_endo_phos_2"/>
    <property type="match status" value="1"/>
</dbReference>
<dbReference type="Proteomes" id="UP000594262">
    <property type="component" value="Unplaced"/>
</dbReference>
<keyword evidence="1" id="KW-0175">Coiled coil</keyword>
<dbReference type="InterPro" id="IPR036691">
    <property type="entry name" value="Endo/exonu/phosph_ase_sf"/>
</dbReference>
<dbReference type="InterPro" id="IPR000477">
    <property type="entry name" value="RT_dom"/>
</dbReference>
<dbReference type="PANTHER" id="PTHR19446">
    <property type="entry name" value="REVERSE TRANSCRIPTASES"/>
    <property type="match status" value="1"/>
</dbReference>
<dbReference type="CDD" id="cd01650">
    <property type="entry name" value="RT_nLTR_like"/>
    <property type="match status" value="1"/>
</dbReference>
<sequence>INYYNPKTNLIDTNNVANLLLNKNSMIIGDLNCKHKNWNNPQNNPGGNSLNETLQNIDLTHSEHTEYTYKNPATGAESTIDIALWDPKNIISDIKTQNEKEVGSDHTPVTFKTTIKEKLQKFKINNKIKQYHKVNWGNLNNLFSQKFQNTPSTKNEIDHTINKLEKHINTVNKLIPEITINRTNHGINKDIRKDIQEKRRLLKEYKRTRNPIIKNQVNRLIKKIQKAIKDSENRLMNKHIDQANSKNSKESWKGINKILGQDPKPTIKKIFNPITKTDTSIKDEIAEIFKNAQKEIFQGNETSDQENENDVNSWYNQQNFTTEPSNENFFTTDEISKTIKNLKNNKAPGIDTIKNTLIKYLEPSLSPILKKIFDSCYDIGYFPKRWKEGKVIMLYKNKGAKNDTKNYRPITLLNQFGKLFEKTLEIKIRKWAEENNKINKEQSGFRKKRNTNDQLYLLTQKIYEAFNRKSGIDAIFIDFEKCFDKIWKKGLLYKLHLMNIPKKDLNIINSFLHNRNIYLS</sequence>